<feature type="domain" description="Fibronectin type-III" evidence="22">
    <location>
        <begin position="946"/>
        <end position="1036"/>
    </location>
</feature>
<dbReference type="PROSITE" id="PS01187">
    <property type="entry name" value="EGF_CA"/>
    <property type="match status" value="1"/>
</dbReference>
<dbReference type="GO" id="GO:0007154">
    <property type="term" value="P:cell communication"/>
    <property type="evidence" value="ECO:0007669"/>
    <property type="project" value="UniProtKB-ARBA"/>
</dbReference>
<dbReference type="RefSeq" id="XP_030839895.1">
    <property type="nucleotide sequence ID" value="XM_030984035.1"/>
</dbReference>
<dbReference type="GO" id="GO:0005737">
    <property type="term" value="C:cytoplasm"/>
    <property type="evidence" value="ECO:0007669"/>
    <property type="project" value="UniProtKB-SubCell"/>
</dbReference>
<feature type="domain" description="Fibronectin type-III" evidence="22">
    <location>
        <begin position="503"/>
        <end position="590"/>
    </location>
</feature>
<feature type="disulfide bond" evidence="16">
    <location>
        <begin position="614"/>
        <end position="623"/>
    </location>
</feature>
<evidence type="ECO:0000256" key="10">
    <source>
        <dbReference type="ARBA" id="ARBA00022737"/>
    </source>
</evidence>
<evidence type="ECO:0000256" key="12">
    <source>
        <dbReference type="ARBA" id="ARBA00022989"/>
    </source>
</evidence>
<dbReference type="InterPro" id="IPR049883">
    <property type="entry name" value="NOTCH1_EGF-like"/>
</dbReference>
<dbReference type="InterPro" id="IPR000742">
    <property type="entry name" value="EGF"/>
</dbReference>
<keyword evidence="25" id="KW-1185">Reference proteome</keyword>
<dbReference type="PROSITE" id="PS50024">
    <property type="entry name" value="SEA"/>
    <property type="match status" value="1"/>
</dbReference>
<feature type="disulfide bond" evidence="16">
    <location>
        <begin position="1367"/>
        <end position="1376"/>
    </location>
</feature>
<dbReference type="Pfam" id="PF00084">
    <property type="entry name" value="Sushi"/>
    <property type="match status" value="1"/>
</dbReference>
<feature type="domain" description="EGF-like" evidence="20">
    <location>
        <begin position="1341"/>
        <end position="1377"/>
    </location>
</feature>
<dbReference type="SMART" id="SM00060">
    <property type="entry name" value="FN3"/>
    <property type="match status" value="10"/>
</dbReference>
<feature type="domain" description="Sushi" evidence="23">
    <location>
        <begin position="1234"/>
        <end position="1297"/>
    </location>
</feature>
<dbReference type="PANTHER" id="PTHR24033">
    <property type="entry name" value="EGF-LIKE DOMAIN-CONTAINING PROTEIN"/>
    <property type="match status" value="1"/>
</dbReference>
<protein>
    <submittedName>
        <fullName evidence="24">Uncharacterized protein</fullName>
    </submittedName>
</protein>
<evidence type="ECO:0000256" key="15">
    <source>
        <dbReference type="ARBA" id="ARBA00023180"/>
    </source>
</evidence>
<evidence type="ECO:0000256" key="6">
    <source>
        <dbReference type="ARBA" id="ARBA00022525"/>
    </source>
</evidence>
<feature type="disulfide bond" evidence="17">
    <location>
        <begin position="1268"/>
        <end position="1295"/>
    </location>
</feature>
<dbReference type="Pfam" id="PF02494">
    <property type="entry name" value="HYR"/>
    <property type="match status" value="2"/>
</dbReference>
<feature type="domain" description="Fibronectin type-III" evidence="22">
    <location>
        <begin position="670"/>
        <end position="762"/>
    </location>
</feature>
<dbReference type="PROSITE" id="PS00022">
    <property type="entry name" value="EGF_1"/>
    <property type="match status" value="7"/>
</dbReference>
<dbReference type="InterPro" id="IPR035976">
    <property type="entry name" value="Sushi/SCR/CCP_sf"/>
</dbReference>
<dbReference type="InterPro" id="IPR018097">
    <property type="entry name" value="EGF_Ca-bd_CS"/>
</dbReference>
<dbReference type="FunFam" id="2.10.25.10:FF:000255">
    <property type="entry name" value="Sushi, nidogen and EGF-like domains 1"/>
    <property type="match status" value="1"/>
</dbReference>
<feature type="domain" description="EGF-like" evidence="20">
    <location>
        <begin position="1297"/>
        <end position="1338"/>
    </location>
</feature>
<dbReference type="InterPro" id="IPR001881">
    <property type="entry name" value="EGF-like_Ca-bd_dom"/>
</dbReference>
<evidence type="ECO:0000256" key="7">
    <source>
        <dbReference type="ARBA" id="ARBA00022536"/>
    </source>
</evidence>
<feature type="domain" description="Fibronectin type-III" evidence="22">
    <location>
        <begin position="1114"/>
        <end position="1198"/>
    </location>
</feature>
<evidence type="ECO:0000256" key="1">
    <source>
        <dbReference type="ARBA" id="ARBA00004251"/>
    </source>
</evidence>
<evidence type="ECO:0000256" key="13">
    <source>
        <dbReference type="ARBA" id="ARBA00023136"/>
    </source>
</evidence>
<dbReference type="GeneID" id="105442566"/>
<keyword evidence="15" id="KW-0325">Glycoprotein</keyword>
<dbReference type="PROSITE" id="PS50026">
    <property type="entry name" value="EGF_3"/>
    <property type="match status" value="9"/>
</dbReference>
<dbReference type="SMART" id="SM00179">
    <property type="entry name" value="EGF_CA"/>
    <property type="match status" value="9"/>
</dbReference>
<dbReference type="GO" id="GO:0005886">
    <property type="term" value="C:plasma membrane"/>
    <property type="evidence" value="ECO:0007669"/>
    <property type="project" value="UniProtKB-SubCell"/>
</dbReference>
<keyword evidence="5" id="KW-0963">Cytoplasm</keyword>
<dbReference type="GO" id="GO:0005576">
    <property type="term" value="C:extracellular region"/>
    <property type="evidence" value="ECO:0007669"/>
    <property type="project" value="UniProtKB-SubCell"/>
</dbReference>
<evidence type="ECO:0000259" key="22">
    <source>
        <dbReference type="PROSITE" id="PS50853"/>
    </source>
</evidence>
<name>A0A7M7SY60_STRPU</name>
<dbReference type="InterPro" id="IPR000436">
    <property type="entry name" value="Sushi_SCR_CCP_dom"/>
</dbReference>
<dbReference type="Gene3D" id="2.10.70.10">
    <property type="entry name" value="Complement Module, domain 1"/>
    <property type="match status" value="1"/>
</dbReference>
<dbReference type="GO" id="GO:0005112">
    <property type="term" value="F:Notch binding"/>
    <property type="evidence" value="ECO:0000318"/>
    <property type="project" value="GO_Central"/>
</dbReference>
<feature type="domain" description="SEA" evidence="19">
    <location>
        <begin position="1453"/>
        <end position="1574"/>
    </location>
</feature>
<evidence type="ECO:0000256" key="9">
    <source>
        <dbReference type="ARBA" id="ARBA00022729"/>
    </source>
</evidence>
<dbReference type="Proteomes" id="UP000007110">
    <property type="component" value="Unassembled WGS sequence"/>
</dbReference>
<dbReference type="KEGG" id="spu:105442566"/>
<feature type="transmembrane region" description="Helical" evidence="18">
    <location>
        <begin position="1646"/>
        <end position="1670"/>
    </location>
</feature>
<feature type="disulfide bond" evidence="16">
    <location>
        <begin position="1221"/>
        <end position="1230"/>
    </location>
</feature>
<feature type="domain" description="EGF-like" evidence="20">
    <location>
        <begin position="588"/>
        <end position="624"/>
    </location>
</feature>
<dbReference type="Gene3D" id="2.60.40.10">
    <property type="entry name" value="Immunoglobulins"/>
    <property type="match status" value="10"/>
</dbReference>
<evidence type="ECO:0000256" key="2">
    <source>
        <dbReference type="ARBA" id="ARBA00004496"/>
    </source>
</evidence>
<evidence type="ECO:0000313" key="25">
    <source>
        <dbReference type="Proteomes" id="UP000007110"/>
    </source>
</evidence>
<organism evidence="24 25">
    <name type="scientific">Strongylocentrotus purpuratus</name>
    <name type="common">Purple sea urchin</name>
    <dbReference type="NCBI Taxonomy" id="7668"/>
    <lineage>
        <taxon>Eukaryota</taxon>
        <taxon>Metazoa</taxon>
        <taxon>Echinodermata</taxon>
        <taxon>Eleutherozoa</taxon>
        <taxon>Echinozoa</taxon>
        <taxon>Echinoidea</taxon>
        <taxon>Euechinoidea</taxon>
        <taxon>Echinacea</taxon>
        <taxon>Camarodonta</taxon>
        <taxon>Echinidea</taxon>
        <taxon>Strongylocentrotidae</taxon>
        <taxon>Strongylocentrotus</taxon>
    </lineage>
</organism>
<dbReference type="GO" id="GO:0007399">
    <property type="term" value="P:nervous system development"/>
    <property type="evidence" value="ECO:0007669"/>
    <property type="project" value="UniProtKB-ARBA"/>
</dbReference>
<evidence type="ECO:0000259" key="20">
    <source>
        <dbReference type="PROSITE" id="PS50026"/>
    </source>
</evidence>
<keyword evidence="4" id="KW-1003">Cell membrane</keyword>
<feature type="domain" description="Fibronectin type-III" evidence="22">
    <location>
        <begin position="128"/>
        <end position="215"/>
    </location>
</feature>
<feature type="disulfide bond" evidence="16">
    <location>
        <begin position="364"/>
        <end position="373"/>
    </location>
</feature>
<keyword evidence="14 16" id="KW-1015">Disulfide bond</keyword>
<dbReference type="CDD" id="cd00033">
    <property type="entry name" value="CCP"/>
    <property type="match status" value="1"/>
</dbReference>
<dbReference type="PROSITE" id="PS50825">
    <property type="entry name" value="HYR"/>
    <property type="match status" value="2"/>
</dbReference>
<keyword evidence="12 18" id="KW-1133">Transmembrane helix</keyword>
<evidence type="ECO:0000259" key="19">
    <source>
        <dbReference type="PROSITE" id="PS50024"/>
    </source>
</evidence>
<dbReference type="GO" id="GO:0023052">
    <property type="term" value="P:signaling"/>
    <property type="evidence" value="ECO:0007669"/>
    <property type="project" value="UniProtKB-ARBA"/>
</dbReference>
<accession>A0A7M7SY60</accession>
<feature type="domain" description="EGF-like" evidence="20">
    <location>
        <begin position="1574"/>
        <end position="1614"/>
    </location>
</feature>
<dbReference type="Pfam" id="PF00008">
    <property type="entry name" value="EGF"/>
    <property type="match status" value="7"/>
</dbReference>
<proteinExistence type="predicted"/>
<evidence type="ECO:0000256" key="16">
    <source>
        <dbReference type="PROSITE-ProRule" id="PRU00076"/>
    </source>
</evidence>
<dbReference type="Gene3D" id="2.10.25.10">
    <property type="entry name" value="Laminin"/>
    <property type="match status" value="9"/>
</dbReference>
<keyword evidence="17" id="KW-0768">Sushi</keyword>
<dbReference type="GO" id="GO:0005509">
    <property type="term" value="F:calcium ion binding"/>
    <property type="evidence" value="ECO:0007669"/>
    <property type="project" value="InterPro"/>
</dbReference>
<feature type="disulfide bond" evidence="16">
    <location>
        <begin position="239"/>
        <end position="248"/>
    </location>
</feature>
<dbReference type="InterPro" id="IPR009030">
    <property type="entry name" value="Growth_fac_rcpt_cys_sf"/>
</dbReference>
<keyword evidence="10" id="KW-0677">Repeat</keyword>
<dbReference type="FunFam" id="2.10.25.10:FF:000045">
    <property type="entry name" value="Slit guidance ligand 2"/>
    <property type="match status" value="1"/>
</dbReference>
<feature type="domain" description="EGF-like" evidence="20">
    <location>
        <begin position="338"/>
        <end position="374"/>
    </location>
</feature>
<evidence type="ECO:0000256" key="4">
    <source>
        <dbReference type="ARBA" id="ARBA00022475"/>
    </source>
</evidence>
<feature type="domain" description="Fibronectin type-III" evidence="22">
    <location>
        <begin position="253"/>
        <end position="343"/>
    </location>
</feature>
<reference evidence="24" key="2">
    <citation type="submission" date="2021-01" db="UniProtKB">
        <authorList>
            <consortium name="EnsemblMetazoa"/>
        </authorList>
    </citation>
    <scope>IDENTIFICATION</scope>
</reference>
<keyword evidence="11" id="KW-0106">Calcium</keyword>
<dbReference type="CDD" id="cd00063">
    <property type="entry name" value="FN3"/>
    <property type="match status" value="5"/>
</dbReference>
<evidence type="ECO:0000259" key="21">
    <source>
        <dbReference type="PROSITE" id="PS50825"/>
    </source>
</evidence>
<dbReference type="FunFam" id="2.10.25.10:FF:000425">
    <property type="entry name" value="Eyes shut homolog"/>
    <property type="match status" value="3"/>
</dbReference>
<evidence type="ECO:0000256" key="5">
    <source>
        <dbReference type="ARBA" id="ARBA00022490"/>
    </source>
</evidence>
<comment type="caution">
    <text evidence="16">Lacks conserved residue(s) required for the propagation of feature annotation.</text>
</comment>
<dbReference type="SMART" id="SM00032">
    <property type="entry name" value="CCP"/>
    <property type="match status" value="1"/>
</dbReference>
<feature type="domain" description="EGF-like" evidence="20">
    <location>
        <begin position="1195"/>
        <end position="1231"/>
    </location>
</feature>
<dbReference type="InterPro" id="IPR036116">
    <property type="entry name" value="FN3_sf"/>
</dbReference>
<dbReference type="FunFam" id="2.10.25.10:FF:000391">
    <property type="entry name" value="Weary, isoform C"/>
    <property type="match status" value="2"/>
</dbReference>
<evidence type="ECO:0000256" key="17">
    <source>
        <dbReference type="PROSITE-ProRule" id="PRU00302"/>
    </source>
</evidence>
<evidence type="ECO:0000256" key="8">
    <source>
        <dbReference type="ARBA" id="ARBA00022692"/>
    </source>
</evidence>
<dbReference type="SUPFAM" id="SSF57535">
    <property type="entry name" value="Complement control module/SCR domain"/>
    <property type="match status" value="1"/>
</dbReference>
<dbReference type="SUPFAM" id="SSF57196">
    <property type="entry name" value="EGF/Laminin"/>
    <property type="match status" value="5"/>
</dbReference>
<dbReference type="Pfam" id="PF00041">
    <property type="entry name" value="fn3"/>
    <property type="match status" value="7"/>
</dbReference>
<dbReference type="EnsemblMetazoa" id="XM_030984035">
    <property type="protein sequence ID" value="XP_030839895"/>
    <property type="gene ID" value="LOC105442566"/>
</dbReference>
<dbReference type="PROSITE" id="PS50923">
    <property type="entry name" value="SUSHI"/>
    <property type="match status" value="1"/>
</dbReference>
<evidence type="ECO:0000256" key="3">
    <source>
        <dbReference type="ARBA" id="ARBA00004613"/>
    </source>
</evidence>
<dbReference type="InterPro" id="IPR051830">
    <property type="entry name" value="NOTCH_homolog"/>
</dbReference>
<keyword evidence="9" id="KW-0732">Signal</keyword>
<feature type="domain" description="Fibronectin type-III" evidence="22">
    <location>
        <begin position="763"/>
        <end position="856"/>
    </location>
</feature>
<dbReference type="CDD" id="cd00054">
    <property type="entry name" value="EGF_CA"/>
    <property type="match status" value="8"/>
</dbReference>
<comment type="subcellular location">
    <subcellularLocation>
        <location evidence="1">Cell membrane</location>
        <topology evidence="1">Single-pass type I membrane protein</topology>
    </subcellularLocation>
    <subcellularLocation>
        <location evidence="2">Cytoplasm</location>
    </subcellularLocation>
    <subcellularLocation>
        <location evidence="3">Secreted</location>
    </subcellularLocation>
</comment>
<evidence type="ECO:0000259" key="23">
    <source>
        <dbReference type="PROSITE" id="PS50923"/>
    </source>
</evidence>
<dbReference type="InterPro" id="IPR013783">
    <property type="entry name" value="Ig-like_fold"/>
</dbReference>
<sequence length="1754" mass="184883">MVEVVSSNRPAGNQYQIGATPLTFTFADPSGNVASCSYNVNVVAVDTIPPVVSCPPTITITASAGETSAQVSVPSATATDNSGIVIPESTDPPSTFPLGATSVTYTFSDPSGNRASCTFDVIVLGGTPATNVVVDSTTQDSITLSWASVPSSLIYQIVYNDPSGTQSQTTTTETTTLTNLLEGTTYNITVLSFTSAGQTEVGSVTATTSMATSTTACSSGPCQNLGTCFIISNGFTCICPGGFTGTQCELRIPATNVLVDSITQDSITLSWPAVPSNLIYQIVYNGPTGTQSQTTTSETTTLTGLLEGTAYNITVLSFTSTGQTEVGSVAATTSMATRTTACSSGPCQNLGTCLNISNGFTCICPGGFTGTQCELRIPATNVLIDSITQDSITLSWPAVPSNLIYQIVYNGSSGTQSQTTTTETTTLTNLLEGTTYNITVLSFTSEGQTEVGSVTATTSMATSTTACSSGPCQNLGTCLNISNGFTCICPGGFTGTQCELRIPATNVLIDSITQDSITLSWPAVPSNLIYQIVYNGSSGTQSQTTTTETTTLTNLLEGTTYNITVLSFTSEGQTEVGSVTATTSMATSTTACSSGPCQNLGTCLNISNGFTCICPGGFTGTQCELTIATSTAVCSSGPCQNLGTCVAISNVFTCICREGFTGTQCELIPLGTSLDVSDLGTDFITLTWENDPSQNIVSYVLTLFDETGTTEVFPEQPLAPEPTLTYQFTGLQPGTKYTVDVDVIVGLIRNQFALEMFYTRPKPPENIILYTLSNAISFLRWDPPSSPDNYFEGYRVAYQDLSPGPVVQTALPSAVGSHVIDGLQDGVAYDFTVLTTIGQTTTSLFAEFPIITLGSSANVSVGAVTARELEVYWTIPQVYAQSYVVHLFNEGGTEEHTRTAGVENMSVVFQNLTADTVYVAIVETVSASSQLSYVVGWDLAKTNVLSGSTVSVVNTDSTTATLSWAAVPTATGYVISYISQDVGDTGTFTLSSPTTTATVPDLQSGTTYTFAVVAATTPLTNVGTAVGTTTFSSEVLVDEVTFNAIRLSWTNIPDSFFYQVAYRDQNGPGGQFGSITNTAIIEGLASSTAYNITVLAFTSAGQVEVGSVTVLTEIESTVAVISRTTDTIVLTWDPLPGALVYTINYTDGVSSNVGQSFDSFATISGLMHNTTYEFSVRGFGQSGEVNLGSASTLTAPDTCASSPCLNGGQCLNDFSSFSCQCDVGYLGAFCETAIQCVIPPMPDALNSFDGLCNGPSIIDFGHSCTYRCDLGFIIRGQTTLSCQPNGTLDGTFPTCEDLNECSNGLMCEDPNSFCLNNVGSFMCVCNGGFQLMPDGTCQASTTIACTADLCQNGGTCLADVNRLTCACPVGFTGPVCEIDLSCGGVSCGSSQVCVNEQCTCLDGFILEAGLCQSSCSPSCDFVTEICLETLRGFECHCRPERERSFWTGLCILRSRAFVSVFTIDELSGSPVDFNPSFADPTSLAFQNGSDAVTGLLPLAFESGGMPGVISVDVGGFFQGSLMCEIIVYVGQDFHGSESDLKKVLQPNETSPRFADDTRELLIRRNSVTVHEITTINLCEAPELNDCSVNAVCMDGDGIGYICMCMEGYMDIFPESLPGRYCVEDTYSTNAPGTDQVPGTGLDKRSLFIGLVSSVAIVILLVVTVFCFNLIRIHREEYKVKRRAAAPEHNLDVKPPEGCVQSSVPDVFFKKSSPADHTYINANPQLDQQYPSNFNLEASNCTMVMDILQAEEDGN</sequence>
<dbReference type="InParanoid" id="A0A7M7SY60"/>
<dbReference type="Pfam" id="PF07645">
    <property type="entry name" value="EGF_CA"/>
    <property type="match status" value="1"/>
</dbReference>
<dbReference type="SUPFAM" id="SSF49265">
    <property type="entry name" value="Fibronectin type III"/>
    <property type="match status" value="5"/>
</dbReference>
<dbReference type="PROSITE" id="PS50853">
    <property type="entry name" value="FN3"/>
    <property type="match status" value="8"/>
</dbReference>
<dbReference type="SMART" id="SM00181">
    <property type="entry name" value="EGF"/>
    <property type="match status" value="11"/>
</dbReference>
<evidence type="ECO:0000313" key="24">
    <source>
        <dbReference type="EnsemblMetazoa" id="XP_030839895"/>
    </source>
</evidence>
<keyword evidence="8 18" id="KW-0812">Transmembrane</keyword>
<dbReference type="OrthoDB" id="10268124at2759"/>
<evidence type="ECO:0000256" key="18">
    <source>
        <dbReference type="SAM" id="Phobius"/>
    </source>
</evidence>
<feature type="disulfide bond" evidence="16">
    <location>
        <begin position="656"/>
        <end position="665"/>
    </location>
</feature>
<dbReference type="PROSITE" id="PS01186">
    <property type="entry name" value="EGF_2"/>
    <property type="match status" value="8"/>
</dbReference>
<keyword evidence="6" id="KW-0964">Secreted</keyword>
<keyword evidence="7 16" id="KW-0245">EGF-like domain</keyword>
<reference evidence="25" key="1">
    <citation type="submission" date="2015-02" db="EMBL/GenBank/DDBJ databases">
        <title>Genome sequencing for Strongylocentrotus purpuratus.</title>
        <authorList>
            <person name="Murali S."/>
            <person name="Liu Y."/>
            <person name="Vee V."/>
            <person name="English A."/>
            <person name="Wang M."/>
            <person name="Skinner E."/>
            <person name="Han Y."/>
            <person name="Muzny D.M."/>
            <person name="Worley K.C."/>
            <person name="Gibbs R.A."/>
        </authorList>
    </citation>
    <scope>NUCLEOTIDE SEQUENCE</scope>
</reference>
<feature type="domain" description="EGF-like" evidence="20">
    <location>
        <begin position="213"/>
        <end position="249"/>
    </location>
</feature>
<feature type="domain" description="HYR" evidence="21">
    <location>
        <begin position="45"/>
        <end position="125"/>
    </location>
</feature>
<evidence type="ECO:0000256" key="11">
    <source>
        <dbReference type="ARBA" id="ARBA00022837"/>
    </source>
</evidence>
<evidence type="ECO:0000256" key="14">
    <source>
        <dbReference type="ARBA" id="ARBA00023157"/>
    </source>
</evidence>
<feature type="domain" description="HYR" evidence="21">
    <location>
        <begin position="1"/>
        <end position="44"/>
    </location>
</feature>
<feature type="domain" description="EGF-like" evidence="20">
    <location>
        <begin position="630"/>
        <end position="666"/>
    </location>
</feature>
<dbReference type="InterPro" id="IPR000082">
    <property type="entry name" value="SEA_dom"/>
</dbReference>
<dbReference type="PROSITE" id="PS00010">
    <property type="entry name" value="ASX_HYDROXYL"/>
    <property type="match status" value="5"/>
</dbReference>
<feature type="disulfide bond" evidence="16">
    <location>
        <begin position="489"/>
        <end position="498"/>
    </location>
</feature>
<dbReference type="InterPro" id="IPR003961">
    <property type="entry name" value="FN3_dom"/>
</dbReference>
<keyword evidence="13 18" id="KW-0472">Membrane</keyword>
<dbReference type="InterPro" id="IPR003410">
    <property type="entry name" value="HYR_dom"/>
</dbReference>
<dbReference type="PANTHER" id="PTHR24033:SF232">
    <property type="entry name" value="LAMININ SUBUNIT GAMMA-2-RELATED"/>
    <property type="match status" value="1"/>
</dbReference>
<feature type="domain" description="Fibronectin type-III" evidence="22">
    <location>
        <begin position="378"/>
        <end position="465"/>
    </location>
</feature>
<dbReference type="InterPro" id="IPR000152">
    <property type="entry name" value="EGF-type_Asp/Asn_hydroxyl_site"/>
</dbReference>
<feature type="domain" description="EGF-like" evidence="20">
    <location>
        <begin position="463"/>
        <end position="499"/>
    </location>
</feature>
<dbReference type="SUPFAM" id="SSF57184">
    <property type="entry name" value="Growth factor receptor domain"/>
    <property type="match status" value="1"/>
</dbReference>